<name>A0ACB0YES2_MELEN</name>
<dbReference type="EMBL" id="CAVMJV010000011">
    <property type="protein sequence ID" value="CAK5043734.1"/>
    <property type="molecule type" value="Genomic_DNA"/>
</dbReference>
<evidence type="ECO:0000313" key="2">
    <source>
        <dbReference type="Proteomes" id="UP001497535"/>
    </source>
</evidence>
<reference evidence="1" key="1">
    <citation type="submission" date="2023-11" db="EMBL/GenBank/DDBJ databases">
        <authorList>
            <person name="Poullet M."/>
        </authorList>
    </citation>
    <scope>NUCLEOTIDE SEQUENCE</scope>
    <source>
        <strain evidence="1">E1834</strain>
    </source>
</reference>
<organism evidence="1 2">
    <name type="scientific">Meloidogyne enterolobii</name>
    <name type="common">Root-knot nematode worm</name>
    <name type="synonym">Meloidogyne mayaguensis</name>
    <dbReference type="NCBI Taxonomy" id="390850"/>
    <lineage>
        <taxon>Eukaryota</taxon>
        <taxon>Metazoa</taxon>
        <taxon>Ecdysozoa</taxon>
        <taxon>Nematoda</taxon>
        <taxon>Chromadorea</taxon>
        <taxon>Rhabditida</taxon>
        <taxon>Tylenchina</taxon>
        <taxon>Tylenchomorpha</taxon>
        <taxon>Tylenchoidea</taxon>
        <taxon>Meloidogynidae</taxon>
        <taxon>Meloidogyninae</taxon>
        <taxon>Meloidogyne</taxon>
    </lineage>
</organism>
<protein>
    <submittedName>
        <fullName evidence="1">Uncharacterized protein</fullName>
    </submittedName>
</protein>
<gene>
    <name evidence="1" type="ORF">MENTE1834_LOCUS11227</name>
</gene>
<proteinExistence type="predicted"/>
<comment type="caution">
    <text evidence="1">The sequence shown here is derived from an EMBL/GenBank/DDBJ whole genome shotgun (WGS) entry which is preliminary data.</text>
</comment>
<sequence length="53" mass="6237">MFYKQNLIFFIFILLVQLQQNVYNAANVQMVNRGNNNGGQHRKATGEDDDYER</sequence>
<dbReference type="Proteomes" id="UP001497535">
    <property type="component" value="Unassembled WGS sequence"/>
</dbReference>
<accession>A0ACB0YES2</accession>
<keyword evidence="2" id="KW-1185">Reference proteome</keyword>
<evidence type="ECO:0000313" key="1">
    <source>
        <dbReference type="EMBL" id="CAK5043734.1"/>
    </source>
</evidence>